<name>A0ABS5BDR2_9GAMM</name>
<comment type="caution">
    <text evidence="1">The sequence shown here is derived from an EMBL/GenBank/DDBJ whole genome shotgun (WGS) entry which is preliminary data.</text>
</comment>
<accession>A0ABS5BDR2</accession>
<sequence>MLAFFYPEFFGILFPNIVPVNAVAAIPGRHPMGYRIAISKISPGNFWWLTIPGRHPTGYRVAISKISPGNFLNRAVSFLGFLIPGWSLD</sequence>
<evidence type="ECO:0000313" key="2">
    <source>
        <dbReference type="Proteomes" id="UP000810130"/>
    </source>
</evidence>
<organism evidence="1 2">
    <name type="scientific">Dickeya oryzae</name>
    <dbReference type="NCBI Taxonomy" id="1240404"/>
    <lineage>
        <taxon>Bacteria</taxon>
        <taxon>Pseudomonadati</taxon>
        <taxon>Pseudomonadota</taxon>
        <taxon>Gammaproteobacteria</taxon>
        <taxon>Enterobacterales</taxon>
        <taxon>Pectobacteriaceae</taxon>
        <taxon>Dickeya</taxon>
    </lineage>
</organism>
<protein>
    <submittedName>
        <fullName evidence="1">Uncharacterized protein</fullName>
    </submittedName>
</protein>
<evidence type="ECO:0000313" key="1">
    <source>
        <dbReference type="EMBL" id="MBP2858599.1"/>
    </source>
</evidence>
<dbReference type="Proteomes" id="UP000810130">
    <property type="component" value="Unassembled WGS sequence"/>
</dbReference>
<gene>
    <name evidence="1" type="ORF">J8657_13395</name>
</gene>
<dbReference type="EMBL" id="JAGJWX010000019">
    <property type="protein sequence ID" value="MBP2858599.1"/>
    <property type="molecule type" value="Genomic_DNA"/>
</dbReference>
<keyword evidence="2" id="KW-1185">Reference proteome</keyword>
<reference evidence="1 2" key="1">
    <citation type="submission" date="2021-04" db="EMBL/GenBank/DDBJ databases">
        <title>Genomic and host-range diversity within the Dickeya zeae complex, identification of D. zeae and D. oryzae members, proposal of two novel subspecies D. zeae subsp. zeae subsp. nov. and D. zeae subsp. dombae subsp. nov.</title>
        <authorList>
            <person name="Van Gijsegem F."/>
            <person name="Hugouvieux-Cotte-Pattat N."/>
        </authorList>
    </citation>
    <scope>NUCLEOTIDE SEQUENCE [LARGE SCALE GENOMIC DNA]</scope>
    <source>
        <strain evidence="1 2">FVG03</strain>
    </source>
</reference>
<proteinExistence type="predicted"/>